<evidence type="ECO:0000256" key="1">
    <source>
        <dbReference type="SAM" id="MobiDB-lite"/>
    </source>
</evidence>
<keyword evidence="3" id="KW-1185">Reference proteome</keyword>
<dbReference type="AlphaFoldDB" id="A0A1D2VKV9"/>
<reference evidence="3" key="1">
    <citation type="submission" date="2016-05" db="EMBL/GenBank/DDBJ databases">
        <title>Comparative genomics of biotechnologically important yeasts.</title>
        <authorList>
            <consortium name="DOE Joint Genome Institute"/>
            <person name="Riley R."/>
            <person name="Haridas S."/>
            <person name="Wolfe K.H."/>
            <person name="Lopes M.R."/>
            <person name="Hittinger C.T."/>
            <person name="Goker M."/>
            <person name="Salamov A."/>
            <person name="Wisecaver J."/>
            <person name="Long T.M."/>
            <person name="Aerts A.L."/>
            <person name="Barry K."/>
            <person name="Choi C."/>
            <person name="Clum A."/>
            <person name="Coughlan A.Y."/>
            <person name="Deshpande S."/>
            <person name="Douglass A.P."/>
            <person name="Hanson S.J."/>
            <person name="Klenk H.-P."/>
            <person name="Labutti K."/>
            <person name="Lapidus A."/>
            <person name="Lindquist E."/>
            <person name="Lipzen A."/>
            <person name="Meier-Kolthoff J.P."/>
            <person name="Ohm R.A."/>
            <person name="Otillar R.P."/>
            <person name="Pangilinan J."/>
            <person name="Peng Y."/>
            <person name="Rokas A."/>
            <person name="Rosa C.A."/>
            <person name="Scheuner C."/>
            <person name="Sibirny A.A."/>
            <person name="Slot J.C."/>
            <person name="Stielow J.B."/>
            <person name="Sun H."/>
            <person name="Kurtzman C.P."/>
            <person name="Blackwell M."/>
            <person name="Grigoriev I.V."/>
            <person name="Jeffries T.W."/>
        </authorList>
    </citation>
    <scope>NUCLEOTIDE SEQUENCE [LARGE SCALE GENOMIC DNA]</scope>
    <source>
        <strain evidence="3">DSM 1968</strain>
    </source>
</reference>
<name>A0A1D2VKV9_9ASCO</name>
<protein>
    <submittedName>
        <fullName evidence="2">Uncharacterized protein</fullName>
    </submittedName>
</protein>
<dbReference type="GeneID" id="30966395"/>
<evidence type="ECO:0000313" key="2">
    <source>
        <dbReference type="EMBL" id="ODV62177.1"/>
    </source>
</evidence>
<dbReference type="RefSeq" id="XP_020048484.1">
    <property type="nucleotide sequence ID" value="XM_020192759.1"/>
</dbReference>
<accession>A0A1D2VKV9</accession>
<dbReference type="InParanoid" id="A0A1D2VKV9"/>
<dbReference type="Proteomes" id="UP000095038">
    <property type="component" value="Unassembled WGS sequence"/>
</dbReference>
<feature type="region of interest" description="Disordered" evidence="1">
    <location>
        <begin position="1"/>
        <end position="75"/>
    </location>
</feature>
<sequence length="75" mass="8104">MKRGGVEKGYHVGGTESKARCERSRQPMEEEGLSQPCAFRGPAEAGNGKRKEAGTDDTEMGTQMGLETSARMGQR</sequence>
<evidence type="ECO:0000313" key="3">
    <source>
        <dbReference type="Proteomes" id="UP000095038"/>
    </source>
</evidence>
<dbReference type="EMBL" id="KV454477">
    <property type="protein sequence ID" value="ODV62177.1"/>
    <property type="molecule type" value="Genomic_DNA"/>
</dbReference>
<feature type="compositionally biased region" description="Basic and acidic residues" evidence="1">
    <location>
        <begin position="1"/>
        <end position="10"/>
    </location>
</feature>
<organism evidence="2 3">
    <name type="scientific">Ascoidea rubescens DSM 1968</name>
    <dbReference type="NCBI Taxonomy" id="1344418"/>
    <lineage>
        <taxon>Eukaryota</taxon>
        <taxon>Fungi</taxon>
        <taxon>Dikarya</taxon>
        <taxon>Ascomycota</taxon>
        <taxon>Saccharomycotina</taxon>
        <taxon>Saccharomycetes</taxon>
        <taxon>Ascoideaceae</taxon>
        <taxon>Ascoidea</taxon>
    </lineage>
</organism>
<proteinExistence type="predicted"/>
<feature type="compositionally biased region" description="Basic and acidic residues" evidence="1">
    <location>
        <begin position="17"/>
        <end position="28"/>
    </location>
</feature>
<gene>
    <name evidence="2" type="ORF">ASCRUDRAFT_74619</name>
</gene>